<dbReference type="AlphaFoldDB" id="A0A1I3P870"/>
<name>A0A1I3P870_9HYPH</name>
<sequence>MHLVGILGYLVTKPQKFRPNRRQMTLSPLARRITYVVVFEIFAIAFATMLLATLSGGEAQGSLPVAVASSVAAVVWNFIYNTLFERWERIRRIQTRSLGLRAVHAAGFEFGLIAILIPLFMFWYQVGPFDALVMQVALLIFFLVFTFVFTLIFDYVVPIKREG</sequence>
<evidence type="ECO:0000313" key="4">
    <source>
        <dbReference type="Proteomes" id="UP000242763"/>
    </source>
</evidence>
<dbReference type="InterPro" id="IPR058208">
    <property type="entry name" value="PACE"/>
</dbReference>
<feature type="transmembrane region" description="Helical" evidence="1">
    <location>
        <begin position="132"/>
        <end position="157"/>
    </location>
</feature>
<feature type="transmembrane region" description="Helical" evidence="1">
    <location>
        <begin position="33"/>
        <end position="53"/>
    </location>
</feature>
<evidence type="ECO:0000313" key="3">
    <source>
        <dbReference type="EMBL" id="SFJ17537.1"/>
    </source>
</evidence>
<protein>
    <submittedName>
        <fullName evidence="3">Uncharacterized membrane protein</fullName>
    </submittedName>
</protein>
<evidence type="ECO:0000256" key="1">
    <source>
        <dbReference type="SAM" id="Phobius"/>
    </source>
</evidence>
<dbReference type="Proteomes" id="UP000242763">
    <property type="component" value="Unassembled WGS sequence"/>
</dbReference>
<proteinExistence type="predicted"/>
<dbReference type="InterPro" id="IPR007896">
    <property type="entry name" value="BTP_bacteria"/>
</dbReference>
<keyword evidence="1" id="KW-1133">Transmembrane helix</keyword>
<dbReference type="NCBIfam" id="NF033664">
    <property type="entry name" value="PACE_transport"/>
    <property type="match status" value="1"/>
</dbReference>
<reference evidence="4" key="1">
    <citation type="submission" date="2016-10" db="EMBL/GenBank/DDBJ databases">
        <authorList>
            <person name="Varghese N."/>
            <person name="Submissions S."/>
        </authorList>
    </citation>
    <scope>NUCLEOTIDE SEQUENCE [LARGE SCALE GENOMIC DNA]</scope>
    <source>
        <strain evidence="4">DSM 21857</strain>
    </source>
</reference>
<feature type="domain" description="Chlorhexidine efflux transporter" evidence="2">
    <location>
        <begin position="96"/>
        <end position="158"/>
    </location>
</feature>
<feature type="transmembrane region" description="Helical" evidence="1">
    <location>
        <begin position="105"/>
        <end position="126"/>
    </location>
</feature>
<dbReference type="EMBL" id="FORF01000012">
    <property type="protein sequence ID" value="SFJ17537.1"/>
    <property type="molecule type" value="Genomic_DNA"/>
</dbReference>
<organism evidence="3 4">
    <name type="scientific">Aquamicrobium aerolatum DSM 21857</name>
    <dbReference type="NCBI Taxonomy" id="1121003"/>
    <lineage>
        <taxon>Bacteria</taxon>
        <taxon>Pseudomonadati</taxon>
        <taxon>Pseudomonadota</taxon>
        <taxon>Alphaproteobacteria</taxon>
        <taxon>Hyphomicrobiales</taxon>
        <taxon>Phyllobacteriaceae</taxon>
        <taxon>Aerobium</taxon>
    </lineage>
</organism>
<feature type="transmembrane region" description="Helical" evidence="1">
    <location>
        <begin position="65"/>
        <end position="84"/>
    </location>
</feature>
<evidence type="ECO:0000259" key="2">
    <source>
        <dbReference type="Pfam" id="PF05232"/>
    </source>
</evidence>
<keyword evidence="1" id="KW-0812">Transmembrane</keyword>
<keyword evidence="4" id="KW-1185">Reference proteome</keyword>
<gene>
    <name evidence="3" type="ORF">SAMN03080618_02234</name>
</gene>
<feature type="domain" description="Chlorhexidine efflux transporter" evidence="2">
    <location>
        <begin position="28"/>
        <end position="89"/>
    </location>
</feature>
<accession>A0A1I3P870</accession>
<dbReference type="Pfam" id="PF05232">
    <property type="entry name" value="BTP"/>
    <property type="match status" value="2"/>
</dbReference>
<keyword evidence="1" id="KW-0472">Membrane</keyword>